<proteinExistence type="predicted"/>
<dbReference type="PANTHER" id="PTHR37559:SF1">
    <property type="entry name" value="PAREP6 PART 2, AUTHENTIC FRAMESHIFT"/>
    <property type="match status" value="1"/>
</dbReference>
<gene>
    <name evidence="1" type="ORF">ENV88_03830</name>
</gene>
<sequence length="72" mass="8557">MERYRRELEWARELRRKEADWSYIESRPEPLKTALKLLVETGDLWYAAALTGVDLEELNEERIKAKIPIVVV</sequence>
<comment type="caution">
    <text evidence="1">The sequence shown here is derived from an EMBL/GenBank/DDBJ whole genome shotgun (WGS) entry which is preliminary data.</text>
</comment>
<dbReference type="AlphaFoldDB" id="A0A7C3WQ46"/>
<protein>
    <recommendedName>
        <fullName evidence="2">PaREP6</fullName>
    </recommendedName>
</protein>
<dbReference type="PANTHER" id="PTHR37559">
    <property type="entry name" value="PAREP6 PART 2, AUTHENTIC FRAMESHIFT"/>
    <property type="match status" value="1"/>
</dbReference>
<evidence type="ECO:0000313" key="1">
    <source>
        <dbReference type="EMBL" id="HGB25162.1"/>
    </source>
</evidence>
<accession>A0A7C3WQ46</accession>
<reference evidence="1" key="1">
    <citation type="journal article" date="2020" name="mSystems">
        <title>Genome- and Community-Level Interaction Insights into Carbon Utilization and Element Cycling Functions of Hydrothermarchaeota in Hydrothermal Sediment.</title>
        <authorList>
            <person name="Zhou Z."/>
            <person name="Liu Y."/>
            <person name="Xu W."/>
            <person name="Pan J."/>
            <person name="Luo Z.H."/>
            <person name="Li M."/>
        </authorList>
    </citation>
    <scope>NUCLEOTIDE SEQUENCE [LARGE SCALE GENOMIC DNA]</scope>
    <source>
        <strain evidence="1">SpSt-8</strain>
    </source>
</reference>
<organism evidence="1">
    <name type="scientific">Thermofilum pendens</name>
    <dbReference type="NCBI Taxonomy" id="2269"/>
    <lineage>
        <taxon>Archaea</taxon>
        <taxon>Thermoproteota</taxon>
        <taxon>Thermoprotei</taxon>
        <taxon>Thermofilales</taxon>
        <taxon>Thermofilaceae</taxon>
        <taxon>Thermofilum</taxon>
    </lineage>
</organism>
<evidence type="ECO:0008006" key="2">
    <source>
        <dbReference type="Google" id="ProtNLM"/>
    </source>
</evidence>
<dbReference type="EMBL" id="DTIB01000084">
    <property type="protein sequence ID" value="HGB25162.1"/>
    <property type="molecule type" value="Genomic_DNA"/>
</dbReference>
<name>A0A7C3WQ46_THEPE</name>